<dbReference type="FunFam" id="3.20.20.80:FF:000007">
    <property type="entry name" value="Acidic mammalian chitinase"/>
    <property type="match status" value="1"/>
</dbReference>
<dbReference type="InterPro" id="IPR029070">
    <property type="entry name" value="Chitinase_insertion_sf"/>
</dbReference>
<dbReference type="AlphaFoldDB" id="A0ABD0KNP2"/>
<evidence type="ECO:0000256" key="8">
    <source>
        <dbReference type="SAM" id="MobiDB-lite"/>
    </source>
</evidence>
<keyword evidence="12" id="KW-1185">Reference proteome</keyword>
<dbReference type="Pfam" id="PF00704">
    <property type="entry name" value="Glyco_hydro_18"/>
    <property type="match status" value="1"/>
</dbReference>
<dbReference type="InterPro" id="IPR036508">
    <property type="entry name" value="Chitin-bd_dom_sf"/>
</dbReference>
<dbReference type="Pfam" id="PF01607">
    <property type="entry name" value="CBM_14"/>
    <property type="match status" value="1"/>
</dbReference>
<dbReference type="InterPro" id="IPR001223">
    <property type="entry name" value="Glyco_hydro18_cat"/>
</dbReference>
<reference evidence="11 12" key="1">
    <citation type="journal article" date="2023" name="Sci. Data">
        <title>Genome assembly of the Korean intertidal mud-creeper Batillaria attramentaria.</title>
        <authorList>
            <person name="Patra A.K."/>
            <person name="Ho P.T."/>
            <person name="Jun S."/>
            <person name="Lee S.J."/>
            <person name="Kim Y."/>
            <person name="Won Y.J."/>
        </authorList>
    </citation>
    <scope>NUCLEOTIDE SEQUENCE [LARGE SCALE GENOMIC DNA]</scope>
    <source>
        <strain evidence="11">Wonlab-2016</strain>
    </source>
</reference>
<dbReference type="InterPro" id="IPR011583">
    <property type="entry name" value="Chitinase_II/V-like_cat"/>
</dbReference>
<dbReference type="InterPro" id="IPR017853">
    <property type="entry name" value="GH"/>
</dbReference>
<evidence type="ECO:0000256" key="7">
    <source>
        <dbReference type="RuleBase" id="RU000489"/>
    </source>
</evidence>
<dbReference type="SUPFAM" id="SSF57625">
    <property type="entry name" value="Invertebrate chitin-binding proteins"/>
    <property type="match status" value="1"/>
</dbReference>
<dbReference type="CDD" id="cd02872">
    <property type="entry name" value="GH18_chitolectin_chitotriosidase"/>
    <property type="match status" value="1"/>
</dbReference>
<evidence type="ECO:0000256" key="5">
    <source>
        <dbReference type="ARBA" id="ARBA00023157"/>
    </source>
</evidence>
<comment type="caution">
    <text evidence="11">The sequence shown here is derived from an EMBL/GenBank/DDBJ whole genome shotgun (WGS) entry which is preliminary data.</text>
</comment>
<dbReference type="Gene3D" id="3.10.50.10">
    <property type="match status" value="1"/>
</dbReference>
<evidence type="ECO:0000256" key="4">
    <source>
        <dbReference type="ARBA" id="ARBA00022801"/>
    </source>
</evidence>
<evidence type="ECO:0000256" key="2">
    <source>
        <dbReference type="ARBA" id="ARBA00022669"/>
    </source>
</evidence>
<evidence type="ECO:0000313" key="12">
    <source>
        <dbReference type="Proteomes" id="UP001519460"/>
    </source>
</evidence>
<dbReference type="PROSITE" id="PS01095">
    <property type="entry name" value="GH18_1"/>
    <property type="match status" value="1"/>
</dbReference>
<evidence type="ECO:0000256" key="6">
    <source>
        <dbReference type="ARBA" id="ARBA00023295"/>
    </source>
</evidence>
<feature type="domain" description="Chitin-binding type-2" evidence="9">
    <location>
        <begin position="1"/>
        <end position="27"/>
    </location>
</feature>
<dbReference type="GO" id="GO:0008061">
    <property type="term" value="F:chitin binding"/>
    <property type="evidence" value="ECO:0007669"/>
    <property type="project" value="UniProtKB-KW"/>
</dbReference>
<accession>A0ABD0KNP2</accession>
<dbReference type="Proteomes" id="UP001519460">
    <property type="component" value="Unassembled WGS sequence"/>
</dbReference>
<keyword evidence="3" id="KW-0732">Signal</keyword>
<dbReference type="Gene3D" id="2.170.140.10">
    <property type="entry name" value="Chitin binding domain"/>
    <property type="match status" value="1"/>
</dbReference>
<protein>
    <recommendedName>
        <fullName evidence="13">Chitinase</fullName>
    </recommendedName>
</protein>
<keyword evidence="4 7" id="KW-0378">Hydrolase</keyword>
<proteinExistence type="inferred from homology"/>
<keyword evidence="6 7" id="KW-0326">Glycosidase</keyword>
<dbReference type="SMART" id="SM00636">
    <property type="entry name" value="Glyco_18"/>
    <property type="match status" value="1"/>
</dbReference>
<feature type="domain" description="GH18" evidence="10">
    <location>
        <begin position="67"/>
        <end position="442"/>
    </location>
</feature>
<dbReference type="InterPro" id="IPR001579">
    <property type="entry name" value="Glyco_hydro_18_chit_AS"/>
</dbReference>
<dbReference type="GO" id="GO:0004568">
    <property type="term" value="F:chitinase activity"/>
    <property type="evidence" value="ECO:0007669"/>
    <property type="project" value="UniProtKB-ARBA"/>
</dbReference>
<sequence length="442" mass="49239">MFTCPPGLVFNPEADVCDWPYNYDCQTGLQTTTTNSPQPSTTRRPVLTATTAPHPAPPSSQSSGGCPRRVCYYTNWSQYRPTDGKFVPEDVDPMMCTHLIFAFATLKNNLLAPYEWNDESTPWMKGMYERLNDLKTQNPQLKTLLAVGGWNMASKPFTKMVANQARRQKFADHSVTFLKKHGFDGLDLDWEYPARRGSPPEDKARFAALVRQLRQTYDADAARNGGTPLLLTAAVPAGKDNIDAGYNVHAIIDNLDFINLMAYDFHGGTFDSVTGPNSPLFAHFTETGKAAFLNVDWAARYWVDKGAPKHKLVIGVPVYGRTFTLTSFTDTDLGAPSRGGGNAGTYTREKGFLAYYEICTKIATANVTARIQDMKVPYLVYNSDQWVGYDDAASLREKVRYIRKHGFGGVMVWALPLDDFSGKFCRQGKYPLWSAVVDECGN</sequence>
<dbReference type="Gene3D" id="3.20.20.80">
    <property type="entry name" value="Glycosidases"/>
    <property type="match status" value="1"/>
</dbReference>
<feature type="region of interest" description="Disordered" evidence="8">
    <location>
        <begin position="30"/>
        <end position="65"/>
    </location>
</feature>
<name>A0ABD0KNP2_9CAEN</name>
<feature type="compositionally biased region" description="Low complexity" evidence="8">
    <location>
        <begin position="30"/>
        <end position="63"/>
    </location>
</feature>
<dbReference type="SUPFAM" id="SSF54556">
    <property type="entry name" value="Chitinase insertion domain"/>
    <property type="match status" value="1"/>
</dbReference>
<dbReference type="InterPro" id="IPR050314">
    <property type="entry name" value="Glycosyl_Hydrlase_18"/>
</dbReference>
<dbReference type="GO" id="GO:0006032">
    <property type="term" value="P:chitin catabolic process"/>
    <property type="evidence" value="ECO:0007669"/>
    <property type="project" value="UniProtKB-ARBA"/>
</dbReference>
<dbReference type="PROSITE" id="PS51910">
    <property type="entry name" value="GH18_2"/>
    <property type="match status" value="1"/>
</dbReference>
<keyword evidence="2" id="KW-0147">Chitin-binding</keyword>
<dbReference type="SUPFAM" id="SSF51445">
    <property type="entry name" value="(Trans)glycosidases"/>
    <property type="match status" value="1"/>
</dbReference>
<dbReference type="InterPro" id="IPR002557">
    <property type="entry name" value="Chitin-bd_dom"/>
</dbReference>
<evidence type="ECO:0000313" key="11">
    <source>
        <dbReference type="EMBL" id="KAK7488850.1"/>
    </source>
</evidence>
<evidence type="ECO:0000256" key="3">
    <source>
        <dbReference type="ARBA" id="ARBA00022729"/>
    </source>
</evidence>
<gene>
    <name evidence="11" type="ORF">BaRGS_00019985</name>
</gene>
<comment type="similarity">
    <text evidence="1">Belongs to the glycosyl hydrolase 18 family. Chitinase class II subfamily.</text>
</comment>
<dbReference type="PANTHER" id="PTHR11177">
    <property type="entry name" value="CHITINASE"/>
    <property type="match status" value="1"/>
</dbReference>
<evidence type="ECO:0000259" key="9">
    <source>
        <dbReference type="PROSITE" id="PS50940"/>
    </source>
</evidence>
<keyword evidence="5" id="KW-1015">Disulfide bond</keyword>
<evidence type="ECO:0000256" key="1">
    <source>
        <dbReference type="ARBA" id="ARBA00009121"/>
    </source>
</evidence>
<organism evidence="11 12">
    <name type="scientific">Batillaria attramentaria</name>
    <dbReference type="NCBI Taxonomy" id="370345"/>
    <lineage>
        <taxon>Eukaryota</taxon>
        <taxon>Metazoa</taxon>
        <taxon>Spiralia</taxon>
        <taxon>Lophotrochozoa</taxon>
        <taxon>Mollusca</taxon>
        <taxon>Gastropoda</taxon>
        <taxon>Caenogastropoda</taxon>
        <taxon>Sorbeoconcha</taxon>
        <taxon>Cerithioidea</taxon>
        <taxon>Batillariidae</taxon>
        <taxon>Batillaria</taxon>
    </lineage>
</organism>
<dbReference type="EMBL" id="JACVVK020000146">
    <property type="protein sequence ID" value="KAK7488850.1"/>
    <property type="molecule type" value="Genomic_DNA"/>
</dbReference>
<dbReference type="PANTHER" id="PTHR11177:SF317">
    <property type="entry name" value="CHITINASE 12-RELATED"/>
    <property type="match status" value="1"/>
</dbReference>
<dbReference type="FunFam" id="3.10.50.10:FF:000001">
    <property type="entry name" value="Chitinase 3-like 1"/>
    <property type="match status" value="1"/>
</dbReference>
<evidence type="ECO:0008006" key="13">
    <source>
        <dbReference type="Google" id="ProtNLM"/>
    </source>
</evidence>
<dbReference type="PROSITE" id="PS50940">
    <property type="entry name" value="CHIT_BIND_II"/>
    <property type="match status" value="1"/>
</dbReference>
<evidence type="ECO:0000259" key="10">
    <source>
        <dbReference type="PROSITE" id="PS51910"/>
    </source>
</evidence>